<organism evidence="2 3">
    <name type="scientific">Hoeflea ulvae</name>
    <dbReference type="NCBI Taxonomy" id="2983764"/>
    <lineage>
        <taxon>Bacteria</taxon>
        <taxon>Pseudomonadati</taxon>
        <taxon>Pseudomonadota</taxon>
        <taxon>Alphaproteobacteria</taxon>
        <taxon>Hyphomicrobiales</taxon>
        <taxon>Rhizobiaceae</taxon>
        <taxon>Hoeflea</taxon>
    </lineage>
</organism>
<dbReference type="PROSITE" id="PS51257">
    <property type="entry name" value="PROKAR_LIPOPROTEIN"/>
    <property type="match status" value="1"/>
</dbReference>
<reference evidence="2" key="1">
    <citation type="submission" date="2022-10" db="EMBL/GenBank/DDBJ databases">
        <title>Hoeflea sp. J2-29, isolated from marine algae.</title>
        <authorList>
            <person name="Kristyanto S."/>
            <person name="Kim J.M."/>
            <person name="Jeon C.O."/>
        </authorList>
    </citation>
    <scope>NUCLEOTIDE SEQUENCE</scope>
    <source>
        <strain evidence="2">J2-29</strain>
    </source>
</reference>
<dbReference type="Proteomes" id="UP001081283">
    <property type="component" value="Unassembled WGS sequence"/>
</dbReference>
<sequence>MKRIWPACAIATVLGLSACAPAPRPSAGLDGHAAAVATLQKINTQAHACWLKDGDFKDYGIIPELDTTSIPRLLVIPRGKPQSLPKAVIVASADKAQFYGPLSTTPLAGRIDSDITRWASGSKGC</sequence>
<comment type="caution">
    <text evidence="2">The sequence shown here is derived from an EMBL/GenBank/DDBJ whole genome shotgun (WGS) entry which is preliminary data.</text>
</comment>
<keyword evidence="1" id="KW-0732">Signal</keyword>
<evidence type="ECO:0000313" key="2">
    <source>
        <dbReference type="EMBL" id="MCY0095382.1"/>
    </source>
</evidence>
<feature type="signal peptide" evidence="1">
    <location>
        <begin position="1"/>
        <end position="22"/>
    </location>
</feature>
<proteinExistence type="predicted"/>
<feature type="chain" id="PRO_5047530330" description="Lipoprotein" evidence="1">
    <location>
        <begin position="23"/>
        <end position="125"/>
    </location>
</feature>
<accession>A0ABT3YHS5</accession>
<evidence type="ECO:0000313" key="3">
    <source>
        <dbReference type="Proteomes" id="UP001081283"/>
    </source>
</evidence>
<protein>
    <recommendedName>
        <fullName evidence="4">Lipoprotein</fullName>
    </recommendedName>
</protein>
<evidence type="ECO:0008006" key="4">
    <source>
        <dbReference type="Google" id="ProtNLM"/>
    </source>
</evidence>
<name>A0ABT3YHS5_9HYPH</name>
<keyword evidence="3" id="KW-1185">Reference proteome</keyword>
<gene>
    <name evidence="2" type="ORF">OEG82_15355</name>
</gene>
<dbReference type="EMBL" id="JAOVZQ010000001">
    <property type="protein sequence ID" value="MCY0095382.1"/>
    <property type="molecule type" value="Genomic_DNA"/>
</dbReference>
<dbReference type="RefSeq" id="WP_267613263.1">
    <property type="nucleotide sequence ID" value="NZ_JAOVZQ010000001.1"/>
</dbReference>
<evidence type="ECO:0000256" key="1">
    <source>
        <dbReference type="SAM" id="SignalP"/>
    </source>
</evidence>